<evidence type="ECO:0000256" key="18">
    <source>
        <dbReference type="HAMAP-Rule" id="MF_01631"/>
    </source>
</evidence>
<dbReference type="InterPro" id="IPR029044">
    <property type="entry name" value="Nucleotide-diphossugar_trans"/>
</dbReference>
<dbReference type="CDD" id="cd02540">
    <property type="entry name" value="GT2_GlmU_N_bac"/>
    <property type="match status" value="1"/>
</dbReference>
<dbReference type="GO" id="GO:0000902">
    <property type="term" value="P:cell morphogenesis"/>
    <property type="evidence" value="ECO:0007669"/>
    <property type="project" value="UniProtKB-UniRule"/>
</dbReference>
<feature type="binding site" evidence="18">
    <location>
        <position position="157"/>
    </location>
    <ligand>
        <name>UDP-N-acetyl-alpha-D-glucosamine</name>
        <dbReference type="ChEBI" id="CHEBI:57705"/>
    </ligand>
</feature>
<dbReference type="EC" id="2.7.7.23" evidence="18"/>
<keyword evidence="10 18" id="KW-0133">Cell shape</keyword>
<evidence type="ECO:0000256" key="1">
    <source>
        <dbReference type="ARBA" id="ARBA00004496"/>
    </source>
</evidence>
<comment type="pathway">
    <text evidence="18">Nucleotide-sugar biosynthesis; UDP-N-acetyl-alpha-D-glucosamine biosynthesis; UDP-N-acetyl-alpha-D-glucosamine from N-acetyl-alpha-D-glucosamine 1-phosphate: step 1/1.</text>
</comment>
<evidence type="ECO:0000256" key="13">
    <source>
        <dbReference type="ARBA" id="ARBA00023315"/>
    </source>
</evidence>
<feature type="binding site" evidence="18">
    <location>
        <begin position="389"/>
        <end position="390"/>
    </location>
    <ligand>
        <name>acetyl-CoA</name>
        <dbReference type="ChEBI" id="CHEBI:57288"/>
    </ligand>
</feature>
<keyword evidence="4 18" id="KW-0963">Cytoplasm</keyword>
<evidence type="ECO:0000256" key="11">
    <source>
        <dbReference type="ARBA" id="ARBA00022984"/>
    </source>
</evidence>
<dbReference type="RefSeq" id="WP_131991588.1">
    <property type="nucleotide sequence ID" value="NZ_SMGK01000001.1"/>
</dbReference>
<dbReference type="GO" id="GO:0071555">
    <property type="term" value="P:cell wall organization"/>
    <property type="evidence" value="ECO:0007669"/>
    <property type="project" value="UniProtKB-KW"/>
</dbReference>
<comment type="function">
    <text evidence="17 18">Catalyzes the last two sequential reactions in the de novo biosynthetic pathway for UDP-N-acetylglucosamine (UDP-GlcNAc). The C-terminal domain catalyzes the transfer of acetyl group from acetyl coenzyme A to glucosamine-1-phosphate (GlcN-1-P) to produce N-acetylglucosamine-1-phosphate (GlcNAc-1-P), which is converted into UDP-GlcNAc by the transfer of uridine 5-monophosphate (from uridine 5-triphosphate), a reaction catalyzed by the N-terminal domain.</text>
</comment>
<dbReference type="Pfam" id="PF12804">
    <property type="entry name" value="NTP_transf_3"/>
    <property type="match status" value="1"/>
</dbReference>
<feature type="binding site" evidence="18">
    <location>
        <position position="336"/>
    </location>
    <ligand>
        <name>UDP-N-acetyl-alpha-D-glucosamine</name>
        <dbReference type="ChEBI" id="CHEBI:57705"/>
    </ligand>
</feature>
<feature type="binding site" evidence="18">
    <location>
        <position position="408"/>
    </location>
    <ligand>
        <name>acetyl-CoA</name>
        <dbReference type="ChEBI" id="CHEBI:57288"/>
    </ligand>
</feature>
<keyword evidence="21" id="KW-1185">Reference proteome</keyword>
<comment type="subunit">
    <text evidence="18">Homotrimer.</text>
</comment>
<dbReference type="Proteomes" id="UP000295210">
    <property type="component" value="Unassembled WGS sequence"/>
</dbReference>
<feature type="binding site" evidence="18">
    <location>
        <position position="380"/>
    </location>
    <ligand>
        <name>UDP-N-acetyl-alpha-D-glucosamine</name>
        <dbReference type="ChEBI" id="CHEBI:57705"/>
    </ligand>
</feature>
<evidence type="ECO:0000256" key="3">
    <source>
        <dbReference type="ARBA" id="ARBA00007947"/>
    </source>
</evidence>
<dbReference type="GO" id="GO:0008360">
    <property type="term" value="P:regulation of cell shape"/>
    <property type="evidence" value="ECO:0007669"/>
    <property type="project" value="UniProtKB-KW"/>
</dbReference>
<dbReference type="InterPro" id="IPR001451">
    <property type="entry name" value="Hexapep"/>
</dbReference>
<keyword evidence="13 18" id="KW-0012">Acyltransferase</keyword>
<comment type="subcellular location">
    <subcellularLocation>
        <location evidence="1 18">Cytoplasm</location>
    </subcellularLocation>
</comment>
<comment type="similarity">
    <text evidence="3 18">In the N-terminal section; belongs to the N-acetylglucosamine-1-phosphate uridyltransferase family.</text>
</comment>
<dbReference type="SUPFAM" id="SSF53448">
    <property type="entry name" value="Nucleotide-diphospho-sugar transferases"/>
    <property type="match status" value="1"/>
</dbReference>
<sequence>MKFAIVIMAAGKGTRLKSKRAKVLHEIGGKALLRHVIDAAAQIVEPKDIFVVVGHQAGQVKSAVEATGVRFVEQAEQRGTGHAIQCAQSAVAGYDNLLVLSGDVPLLKTETIAQVRDFHLEQQAAMTILTAEPADPTGYGRVLRKSAGSAEVEAIVEQKSLTPEQARVREINTGIYAFAAEPLFARISALETNNAHGEYYLTDMAKLLSADGARVVAVKTGNAVETLGANTIAEMMQLDAAMRMETAQRLMASGVTIFRPETVTIDSQVKVGADTVIEPFVQLLGDTVIGEDCRIRSYSVLENATLADKVLVRQGCVILEARVESGALLGPYSHLRPGSEIGQEAHVGNFVETKKVKLGKGSKANHLSYLGDAEIGSGVNIGAGVITCNYDGVNKHRTLIGDRVFVGSDSTLVAPLVIGNGAYVAAGSAITEDVPEDALALGRARQVTKPDWATTRKPKKD</sequence>
<feature type="binding site" evidence="18">
    <location>
        <position position="172"/>
    </location>
    <ligand>
        <name>UDP-N-acetyl-alpha-D-glucosamine</name>
        <dbReference type="ChEBI" id="CHEBI:57705"/>
    </ligand>
</feature>
<feature type="binding site" evidence="18">
    <location>
        <position position="354"/>
    </location>
    <ligand>
        <name>UDP-N-acetyl-alpha-D-glucosamine</name>
        <dbReference type="ChEBI" id="CHEBI:57705"/>
    </ligand>
</feature>
<gene>
    <name evidence="18" type="primary">glmU</name>
    <name evidence="20" type="ORF">C7378_0655</name>
</gene>
<accession>A0A4R1LBC6</accession>
<evidence type="ECO:0000256" key="10">
    <source>
        <dbReference type="ARBA" id="ARBA00022960"/>
    </source>
</evidence>
<comment type="similarity">
    <text evidence="2 18">In the C-terminal section; belongs to the transferase hexapeptide repeat family.</text>
</comment>
<evidence type="ECO:0000256" key="5">
    <source>
        <dbReference type="ARBA" id="ARBA00022679"/>
    </source>
</evidence>
<comment type="caution">
    <text evidence="20">The sequence shown here is derived from an EMBL/GenBank/DDBJ whole genome shotgun (WGS) entry which is preliminary data.</text>
</comment>
<keyword evidence="11 18" id="KW-0573">Peptidoglycan synthesis</keyword>
<dbReference type="UniPathway" id="UPA00973"/>
<feature type="domain" description="MobA-like NTP transferase" evidence="19">
    <location>
        <begin position="6"/>
        <end position="146"/>
    </location>
</feature>
<protein>
    <recommendedName>
        <fullName evidence="18">Bifunctional protein GlmU</fullName>
    </recommendedName>
    <domain>
        <recommendedName>
            <fullName evidence="18">UDP-N-acetylglucosamine pyrophosphorylase</fullName>
            <ecNumber evidence="18">2.7.7.23</ecNumber>
        </recommendedName>
        <alternativeName>
            <fullName evidence="18">N-acetylglucosamine-1-phosphate uridyltransferase</fullName>
        </alternativeName>
    </domain>
    <domain>
        <recommendedName>
            <fullName evidence="18">Glucosamine-1-phosphate N-acetyltransferase</fullName>
            <ecNumber evidence="18">2.3.1.157</ecNumber>
        </recommendedName>
    </domain>
</protein>
<organism evidence="20 21">
    <name type="scientific">Acidipila rosea</name>
    <dbReference type="NCBI Taxonomy" id="768535"/>
    <lineage>
        <taxon>Bacteria</taxon>
        <taxon>Pseudomonadati</taxon>
        <taxon>Acidobacteriota</taxon>
        <taxon>Terriglobia</taxon>
        <taxon>Terriglobales</taxon>
        <taxon>Acidobacteriaceae</taxon>
        <taxon>Acidipila</taxon>
    </lineage>
</organism>
<dbReference type="GO" id="GO:0003977">
    <property type="term" value="F:UDP-N-acetylglucosamine diphosphorylase activity"/>
    <property type="evidence" value="ECO:0007669"/>
    <property type="project" value="UniProtKB-UniRule"/>
</dbReference>
<dbReference type="GO" id="GO:0019134">
    <property type="term" value="F:glucosamine-1-phosphate N-acetyltransferase activity"/>
    <property type="evidence" value="ECO:0007669"/>
    <property type="project" value="UniProtKB-UniRule"/>
</dbReference>
<feature type="binding site" evidence="18">
    <location>
        <position position="140"/>
    </location>
    <ligand>
        <name>UDP-N-acetyl-alpha-D-glucosamine</name>
        <dbReference type="ChEBI" id="CHEBI:57705"/>
    </ligand>
</feature>
<keyword evidence="12 18" id="KW-0511">Multifunctional enzyme</keyword>
<keyword evidence="6 18" id="KW-0548">Nucleotidyltransferase</keyword>
<dbReference type="InterPro" id="IPR050065">
    <property type="entry name" value="GlmU-like"/>
</dbReference>
<dbReference type="GO" id="GO:0000287">
    <property type="term" value="F:magnesium ion binding"/>
    <property type="evidence" value="ECO:0007669"/>
    <property type="project" value="UniProtKB-UniRule"/>
</dbReference>
<evidence type="ECO:0000256" key="4">
    <source>
        <dbReference type="ARBA" id="ARBA00022490"/>
    </source>
</evidence>
<keyword evidence="5 18" id="KW-0808">Transferase</keyword>
<evidence type="ECO:0000256" key="17">
    <source>
        <dbReference type="ARBA" id="ARBA00049628"/>
    </source>
</evidence>
<evidence type="ECO:0000256" key="12">
    <source>
        <dbReference type="ARBA" id="ARBA00023268"/>
    </source>
</evidence>
<comment type="cofactor">
    <cofactor evidence="18">
        <name>Mg(2+)</name>
        <dbReference type="ChEBI" id="CHEBI:18420"/>
    </cofactor>
    <text evidence="18">Binds 1 Mg(2+) ion per subunit.</text>
</comment>
<feature type="binding site" evidence="18">
    <location>
        <begin position="79"/>
        <end position="80"/>
    </location>
    <ligand>
        <name>UDP-N-acetyl-alpha-D-glucosamine</name>
        <dbReference type="ChEBI" id="CHEBI:57705"/>
    </ligand>
</feature>
<dbReference type="GO" id="GO:0009245">
    <property type="term" value="P:lipid A biosynthetic process"/>
    <property type="evidence" value="ECO:0007669"/>
    <property type="project" value="UniProtKB-UniRule"/>
</dbReference>
<comment type="catalytic activity">
    <reaction evidence="15 18">
        <text>alpha-D-glucosamine 1-phosphate + acetyl-CoA = N-acetyl-alpha-D-glucosamine 1-phosphate + CoA + H(+)</text>
        <dbReference type="Rhea" id="RHEA:13725"/>
        <dbReference type="ChEBI" id="CHEBI:15378"/>
        <dbReference type="ChEBI" id="CHEBI:57287"/>
        <dbReference type="ChEBI" id="CHEBI:57288"/>
        <dbReference type="ChEBI" id="CHEBI:57776"/>
        <dbReference type="ChEBI" id="CHEBI:58516"/>
        <dbReference type="EC" id="2.3.1.157"/>
    </reaction>
</comment>
<dbReference type="OrthoDB" id="9775031at2"/>
<dbReference type="EC" id="2.3.1.157" evidence="18"/>
<evidence type="ECO:0000259" key="19">
    <source>
        <dbReference type="Pfam" id="PF12804"/>
    </source>
</evidence>
<dbReference type="PANTHER" id="PTHR43584">
    <property type="entry name" value="NUCLEOTIDYL TRANSFERASE"/>
    <property type="match status" value="1"/>
</dbReference>
<evidence type="ECO:0000256" key="15">
    <source>
        <dbReference type="ARBA" id="ARBA00048247"/>
    </source>
</evidence>
<evidence type="ECO:0000256" key="2">
    <source>
        <dbReference type="ARBA" id="ARBA00007707"/>
    </source>
</evidence>
<feature type="region of interest" description="N-acetyltransferase" evidence="18">
    <location>
        <begin position="254"/>
        <end position="461"/>
    </location>
</feature>
<dbReference type="InterPro" id="IPR011004">
    <property type="entry name" value="Trimer_LpxA-like_sf"/>
</dbReference>
<feature type="region of interest" description="Pyrophosphorylase" evidence="18">
    <location>
        <begin position="1"/>
        <end position="232"/>
    </location>
</feature>
<comment type="caution">
    <text evidence="18">Lacks conserved residue(s) required for the propagation of feature annotation.</text>
</comment>
<dbReference type="PANTHER" id="PTHR43584:SF3">
    <property type="entry name" value="BIFUNCTIONAL PROTEIN GLMU"/>
    <property type="match status" value="1"/>
</dbReference>
<evidence type="ECO:0000256" key="7">
    <source>
        <dbReference type="ARBA" id="ARBA00022723"/>
    </source>
</evidence>
<dbReference type="GO" id="GO:0009252">
    <property type="term" value="P:peptidoglycan biosynthetic process"/>
    <property type="evidence" value="ECO:0007669"/>
    <property type="project" value="UniProtKB-UniRule"/>
</dbReference>
<feature type="binding site" evidence="18">
    <location>
        <position position="369"/>
    </location>
    <ligand>
        <name>UDP-N-acetyl-alpha-D-glucosamine</name>
        <dbReference type="ChEBI" id="CHEBI:57705"/>
    </ligand>
</feature>
<feature type="binding site" evidence="18">
    <location>
        <position position="383"/>
    </location>
    <ligand>
        <name>acetyl-CoA</name>
        <dbReference type="ChEBI" id="CHEBI:57288"/>
    </ligand>
</feature>
<dbReference type="Gene3D" id="2.160.10.10">
    <property type="entry name" value="Hexapeptide repeat proteins"/>
    <property type="match status" value="1"/>
</dbReference>
<keyword evidence="9 18" id="KW-0460">Magnesium</keyword>
<dbReference type="EMBL" id="SMGK01000001">
    <property type="protein sequence ID" value="TCK75665.1"/>
    <property type="molecule type" value="Genomic_DNA"/>
</dbReference>
<evidence type="ECO:0000256" key="16">
    <source>
        <dbReference type="ARBA" id="ARBA00048493"/>
    </source>
</evidence>
<keyword evidence="14 18" id="KW-0961">Cell wall biogenesis/degradation</keyword>
<keyword evidence="8 18" id="KW-0677">Repeat</keyword>
<dbReference type="GO" id="GO:0005737">
    <property type="term" value="C:cytoplasm"/>
    <property type="evidence" value="ECO:0007669"/>
    <property type="project" value="UniProtKB-SubCell"/>
</dbReference>
<feature type="binding site" evidence="18">
    <location>
        <position position="22"/>
    </location>
    <ligand>
        <name>UDP-N-acetyl-alpha-D-glucosamine</name>
        <dbReference type="ChEBI" id="CHEBI:57705"/>
    </ligand>
</feature>
<reference evidence="20 21" key="1">
    <citation type="submission" date="2019-03" db="EMBL/GenBank/DDBJ databases">
        <title>Genomic Encyclopedia of Type Strains, Phase IV (KMG-IV): sequencing the most valuable type-strain genomes for metagenomic binning, comparative biology and taxonomic classification.</title>
        <authorList>
            <person name="Goeker M."/>
        </authorList>
    </citation>
    <scope>NUCLEOTIDE SEQUENCE [LARGE SCALE GENOMIC DNA]</scope>
    <source>
        <strain evidence="20 21">DSM 103428</strain>
    </source>
</reference>
<dbReference type="GO" id="GO:0006048">
    <property type="term" value="P:UDP-N-acetylglucosamine biosynthetic process"/>
    <property type="evidence" value="ECO:0007669"/>
    <property type="project" value="UniProtKB-UniPathway"/>
</dbReference>
<comment type="pathway">
    <text evidence="18">Bacterial outer membrane biogenesis; LPS lipid A biosynthesis.</text>
</comment>
<feature type="active site" description="Proton acceptor" evidence="18">
    <location>
        <position position="366"/>
    </location>
</feature>
<comment type="pathway">
    <text evidence="18">Nucleotide-sugar biosynthesis; UDP-N-acetyl-alpha-D-glucosamine biosynthesis; N-acetyl-alpha-D-glucosamine 1-phosphate from alpha-D-glucosamine 6-phosphate (route II): step 2/2.</text>
</comment>
<feature type="binding site" evidence="18">
    <location>
        <position position="74"/>
    </location>
    <ligand>
        <name>UDP-N-acetyl-alpha-D-glucosamine</name>
        <dbReference type="ChEBI" id="CHEBI:57705"/>
    </ligand>
</feature>
<dbReference type="GO" id="GO:0016020">
    <property type="term" value="C:membrane"/>
    <property type="evidence" value="ECO:0007669"/>
    <property type="project" value="GOC"/>
</dbReference>
<evidence type="ECO:0000313" key="20">
    <source>
        <dbReference type="EMBL" id="TCK75665.1"/>
    </source>
</evidence>
<dbReference type="PROSITE" id="PS00101">
    <property type="entry name" value="HEXAPEP_TRANSFERASES"/>
    <property type="match status" value="1"/>
</dbReference>
<name>A0A4R1LBC6_9BACT</name>
<proteinExistence type="inferred from homology"/>
<dbReference type="SUPFAM" id="SSF51161">
    <property type="entry name" value="Trimeric LpxA-like enzymes"/>
    <property type="match status" value="1"/>
</dbReference>
<dbReference type="InterPro" id="IPR005882">
    <property type="entry name" value="Bifunctional_GlmU"/>
</dbReference>
<feature type="binding site" evidence="18">
    <location>
        <position position="230"/>
    </location>
    <ligand>
        <name>Mg(2+)</name>
        <dbReference type="ChEBI" id="CHEBI:18420"/>
    </ligand>
</feature>
<dbReference type="NCBIfam" id="TIGR01173">
    <property type="entry name" value="glmU"/>
    <property type="match status" value="1"/>
</dbReference>
<comment type="catalytic activity">
    <reaction evidence="16 18">
        <text>N-acetyl-alpha-D-glucosamine 1-phosphate + UTP + H(+) = UDP-N-acetyl-alpha-D-glucosamine + diphosphate</text>
        <dbReference type="Rhea" id="RHEA:13509"/>
        <dbReference type="ChEBI" id="CHEBI:15378"/>
        <dbReference type="ChEBI" id="CHEBI:33019"/>
        <dbReference type="ChEBI" id="CHEBI:46398"/>
        <dbReference type="ChEBI" id="CHEBI:57705"/>
        <dbReference type="ChEBI" id="CHEBI:57776"/>
        <dbReference type="EC" id="2.7.7.23"/>
    </reaction>
</comment>
<feature type="binding site" evidence="18">
    <location>
        <position position="230"/>
    </location>
    <ligand>
        <name>UDP-N-acetyl-alpha-D-glucosamine</name>
        <dbReference type="ChEBI" id="CHEBI:57705"/>
    </ligand>
</feature>
<dbReference type="AlphaFoldDB" id="A0A4R1LBC6"/>
<evidence type="ECO:0000313" key="21">
    <source>
        <dbReference type="Proteomes" id="UP000295210"/>
    </source>
</evidence>
<dbReference type="CDD" id="cd03353">
    <property type="entry name" value="LbH_GlmU_C"/>
    <property type="match status" value="1"/>
</dbReference>
<dbReference type="InterPro" id="IPR018357">
    <property type="entry name" value="Hexapep_transf_CS"/>
</dbReference>
<evidence type="ECO:0000256" key="9">
    <source>
        <dbReference type="ARBA" id="ARBA00022842"/>
    </source>
</evidence>
<dbReference type="InterPro" id="IPR038009">
    <property type="entry name" value="GlmU_C_LbH"/>
</dbReference>
<evidence type="ECO:0000256" key="14">
    <source>
        <dbReference type="ARBA" id="ARBA00023316"/>
    </source>
</evidence>
<dbReference type="HAMAP" id="MF_01631">
    <property type="entry name" value="GlmU"/>
    <property type="match status" value="1"/>
</dbReference>
<feature type="region of interest" description="Linker" evidence="18">
    <location>
        <begin position="233"/>
        <end position="253"/>
    </location>
</feature>
<feature type="binding site" evidence="18">
    <location>
        <position position="103"/>
    </location>
    <ligand>
        <name>Mg(2+)</name>
        <dbReference type="ChEBI" id="CHEBI:18420"/>
    </ligand>
</feature>
<evidence type="ECO:0000256" key="6">
    <source>
        <dbReference type="ARBA" id="ARBA00022695"/>
    </source>
</evidence>
<feature type="binding site" evidence="18">
    <location>
        <begin position="101"/>
        <end position="103"/>
    </location>
    <ligand>
        <name>UDP-N-acetyl-alpha-D-glucosamine</name>
        <dbReference type="ChEBI" id="CHEBI:57705"/>
    </ligand>
</feature>
<keyword evidence="7 18" id="KW-0479">Metal-binding</keyword>
<dbReference type="InterPro" id="IPR025877">
    <property type="entry name" value="MobA-like_NTP_Trfase"/>
</dbReference>
<feature type="binding site" evidence="18">
    <location>
        <position position="443"/>
    </location>
    <ligand>
        <name>acetyl-CoA</name>
        <dbReference type="ChEBI" id="CHEBI:57288"/>
    </ligand>
</feature>
<dbReference type="Gene3D" id="3.90.550.10">
    <property type="entry name" value="Spore Coat Polysaccharide Biosynthesis Protein SpsA, Chain A"/>
    <property type="match status" value="1"/>
</dbReference>
<dbReference type="UniPathway" id="UPA00113">
    <property type="reaction ID" value="UER00532"/>
</dbReference>
<feature type="binding site" evidence="18">
    <location>
        <position position="426"/>
    </location>
    <ligand>
        <name>acetyl-CoA</name>
        <dbReference type="ChEBI" id="CHEBI:57288"/>
    </ligand>
</feature>
<evidence type="ECO:0000256" key="8">
    <source>
        <dbReference type="ARBA" id="ARBA00022737"/>
    </source>
</evidence>
<dbReference type="Pfam" id="PF00132">
    <property type="entry name" value="Hexapep"/>
    <property type="match status" value="1"/>
</dbReference>